<dbReference type="Gene3D" id="3.40.50.300">
    <property type="entry name" value="P-loop containing nucleotide triphosphate hydrolases"/>
    <property type="match status" value="1"/>
</dbReference>
<dbReference type="eggNOG" id="COG3842">
    <property type="taxonomic scope" value="Bacteria"/>
</dbReference>
<dbReference type="Pfam" id="PF00005">
    <property type="entry name" value="ABC_tran"/>
    <property type="match status" value="1"/>
</dbReference>
<dbReference type="OrthoDB" id="9802264at2"/>
<comment type="caution">
    <text evidence="7">The sequence shown here is derived from an EMBL/GenBank/DDBJ whole genome shotgun (WGS) entry which is preliminary data.</text>
</comment>
<dbReference type="GO" id="GO:0005524">
    <property type="term" value="F:ATP binding"/>
    <property type="evidence" value="ECO:0007669"/>
    <property type="project" value="UniProtKB-KW"/>
</dbReference>
<feature type="domain" description="ABC transporter" evidence="6">
    <location>
        <begin position="4"/>
        <end position="238"/>
    </location>
</feature>
<evidence type="ECO:0000313" key="8">
    <source>
        <dbReference type="Proteomes" id="UP000017819"/>
    </source>
</evidence>
<dbReference type="GO" id="GO:0016887">
    <property type="term" value="F:ATP hydrolysis activity"/>
    <property type="evidence" value="ECO:0007669"/>
    <property type="project" value="InterPro"/>
</dbReference>
<dbReference type="GO" id="GO:0140359">
    <property type="term" value="F:ABC-type transporter activity"/>
    <property type="evidence" value="ECO:0007669"/>
    <property type="project" value="UniProtKB-ARBA"/>
</dbReference>
<evidence type="ECO:0000256" key="4">
    <source>
        <dbReference type="ARBA" id="ARBA00022741"/>
    </source>
</evidence>
<evidence type="ECO:0000313" key="7">
    <source>
        <dbReference type="EMBL" id="ESR23391.1"/>
    </source>
</evidence>
<reference evidence="7 8" key="1">
    <citation type="journal article" date="2014" name="Genome Announc.">
        <title>Draft Genome Sequence of Lutibaculum baratangense Strain AMV1T, Isolated from a Mud Volcano in Andamans, India.</title>
        <authorList>
            <person name="Singh A."/>
            <person name="Sreenivas A."/>
            <person name="Sathyanarayana Reddy G."/>
            <person name="Pinnaka A.K."/>
            <person name="Shivaji S."/>
        </authorList>
    </citation>
    <scope>NUCLEOTIDE SEQUENCE [LARGE SCALE GENOMIC DNA]</scope>
    <source>
        <strain evidence="7 8">AMV1</strain>
    </source>
</reference>
<name>V4RB80_9HYPH</name>
<protein>
    <submittedName>
        <fullName evidence="7">Putative ferric iron transport ATP-binding protein</fullName>
    </submittedName>
</protein>
<evidence type="ECO:0000256" key="3">
    <source>
        <dbReference type="ARBA" id="ARBA00022448"/>
    </source>
</evidence>
<dbReference type="GO" id="GO:0043190">
    <property type="term" value="C:ATP-binding cassette (ABC) transporter complex"/>
    <property type="evidence" value="ECO:0007669"/>
    <property type="project" value="InterPro"/>
</dbReference>
<dbReference type="PANTHER" id="PTHR42781:SF4">
    <property type="entry name" value="SPERMIDINE_PUTRESCINE IMPORT ATP-BINDING PROTEIN POTA"/>
    <property type="match status" value="1"/>
</dbReference>
<dbReference type="AlphaFoldDB" id="V4RB80"/>
<dbReference type="RefSeq" id="WP_023433577.1">
    <property type="nucleotide sequence ID" value="NZ_AWXZ01000039.1"/>
</dbReference>
<evidence type="ECO:0000256" key="2">
    <source>
        <dbReference type="ARBA" id="ARBA00005417"/>
    </source>
</evidence>
<dbReference type="InterPro" id="IPR013611">
    <property type="entry name" value="Transp-assoc_OB_typ2"/>
</dbReference>
<dbReference type="InterPro" id="IPR027417">
    <property type="entry name" value="P-loop_NTPase"/>
</dbReference>
<accession>V4RB80</accession>
<evidence type="ECO:0000256" key="1">
    <source>
        <dbReference type="ARBA" id="ARBA00004417"/>
    </source>
</evidence>
<keyword evidence="4" id="KW-0547">Nucleotide-binding</keyword>
<dbReference type="InterPro" id="IPR017871">
    <property type="entry name" value="ABC_transporter-like_CS"/>
</dbReference>
<dbReference type="EMBL" id="AWXZ01000039">
    <property type="protein sequence ID" value="ESR23391.1"/>
    <property type="molecule type" value="Genomic_DNA"/>
</dbReference>
<organism evidence="7 8">
    <name type="scientific">Lutibaculum baratangense AMV1</name>
    <dbReference type="NCBI Taxonomy" id="631454"/>
    <lineage>
        <taxon>Bacteria</taxon>
        <taxon>Pseudomonadati</taxon>
        <taxon>Pseudomonadota</taxon>
        <taxon>Alphaproteobacteria</taxon>
        <taxon>Hyphomicrobiales</taxon>
        <taxon>Tepidamorphaceae</taxon>
        <taxon>Lutibaculum</taxon>
    </lineage>
</organism>
<keyword evidence="5 7" id="KW-0067">ATP-binding</keyword>
<dbReference type="SUPFAM" id="SSF50331">
    <property type="entry name" value="MOP-like"/>
    <property type="match status" value="1"/>
</dbReference>
<dbReference type="InterPro" id="IPR003593">
    <property type="entry name" value="AAA+_ATPase"/>
</dbReference>
<dbReference type="PROSITE" id="PS50893">
    <property type="entry name" value="ABC_TRANSPORTER_2"/>
    <property type="match status" value="1"/>
</dbReference>
<comment type="similarity">
    <text evidence="2">Belongs to the ABC transporter superfamily.</text>
</comment>
<dbReference type="FunFam" id="3.40.50.300:FF:000042">
    <property type="entry name" value="Maltose/maltodextrin ABC transporter, ATP-binding protein"/>
    <property type="match status" value="1"/>
</dbReference>
<dbReference type="PROSITE" id="PS00211">
    <property type="entry name" value="ABC_TRANSPORTER_1"/>
    <property type="match status" value="1"/>
</dbReference>
<sequence length="349" mass="37961">MARVRFEAVTKRFGRTNAVDAVSLDIRRGEFLALLGPSGCGKTTLLRLIAGFETPDAGTISFDDTIVGQASRSVAPEDRGLAMVFQSYALWPHMSVAENVGFSLSVRRVARPERERRVSEALAAVGLQDFASRRPHELSGGQRQRVALARCLAMRPGIVLLDEPLANLDTHLRETMQREFRRFHGESGATFVYVTHDQTEAMSMADRVAVMDRGQLQQVGHPRDLYREPSTEMVARFVGRGMVVPVEVERSHDGFCEVRLDGLLVCVLGAAKEPGPGLACLRPENLEIAAPGDDVLCGPVVDTSYQGAATIVTVLVAGVGELRVQHTGTPPRLGEQAGVRVLDAWLLPS</sequence>
<dbReference type="PANTHER" id="PTHR42781">
    <property type="entry name" value="SPERMIDINE/PUTRESCINE IMPORT ATP-BINDING PROTEIN POTA"/>
    <property type="match status" value="1"/>
</dbReference>
<dbReference type="InterPro" id="IPR008995">
    <property type="entry name" value="Mo/tungstate-bd_C_term_dom"/>
</dbReference>
<comment type="subcellular location">
    <subcellularLocation>
        <location evidence="1">Cell inner membrane</location>
        <topology evidence="1">Peripheral membrane protein</topology>
    </subcellularLocation>
</comment>
<dbReference type="Pfam" id="PF08402">
    <property type="entry name" value="TOBE_2"/>
    <property type="match status" value="1"/>
</dbReference>
<gene>
    <name evidence="7" type="ORF">N177_3459</name>
</gene>
<dbReference type="SUPFAM" id="SSF52540">
    <property type="entry name" value="P-loop containing nucleoside triphosphate hydrolases"/>
    <property type="match status" value="1"/>
</dbReference>
<dbReference type="InterPro" id="IPR050093">
    <property type="entry name" value="ABC_SmlMolc_Importer"/>
</dbReference>
<proteinExistence type="inferred from homology"/>
<keyword evidence="3" id="KW-0813">Transport</keyword>
<dbReference type="Proteomes" id="UP000017819">
    <property type="component" value="Unassembled WGS sequence"/>
</dbReference>
<evidence type="ECO:0000259" key="6">
    <source>
        <dbReference type="PROSITE" id="PS50893"/>
    </source>
</evidence>
<dbReference type="SMART" id="SM00382">
    <property type="entry name" value="AAA"/>
    <property type="match status" value="1"/>
</dbReference>
<evidence type="ECO:0000256" key="5">
    <source>
        <dbReference type="ARBA" id="ARBA00022840"/>
    </source>
</evidence>
<dbReference type="STRING" id="631454.N177_3459"/>
<dbReference type="InterPro" id="IPR003439">
    <property type="entry name" value="ABC_transporter-like_ATP-bd"/>
</dbReference>
<keyword evidence="8" id="KW-1185">Reference proteome</keyword>